<name>X6N0Q0_RETFI</name>
<dbReference type="GO" id="GO:0046513">
    <property type="term" value="P:ceramide biosynthetic process"/>
    <property type="evidence" value="ECO:0007669"/>
    <property type="project" value="TreeGrafter"/>
</dbReference>
<dbReference type="OMA" id="MGWATNT"/>
<dbReference type="AlphaFoldDB" id="X6N0Q0"/>
<reference evidence="4 5" key="1">
    <citation type="journal article" date="2013" name="Curr. Biol.">
        <title>The Genome of the Foraminiferan Reticulomyxa filosa.</title>
        <authorList>
            <person name="Glockner G."/>
            <person name="Hulsmann N."/>
            <person name="Schleicher M."/>
            <person name="Noegel A.A."/>
            <person name="Eichinger L."/>
            <person name="Gallinger C."/>
            <person name="Pawlowski J."/>
            <person name="Sierra R."/>
            <person name="Euteneuer U."/>
            <person name="Pillet L."/>
            <person name="Moustafa A."/>
            <person name="Platzer M."/>
            <person name="Groth M."/>
            <person name="Szafranski K."/>
            <person name="Schliwa M."/>
        </authorList>
    </citation>
    <scope>NUCLEOTIDE SEQUENCE [LARGE SCALE GENOMIC DNA]</scope>
</reference>
<dbReference type="InterPro" id="IPR004839">
    <property type="entry name" value="Aminotransferase_I/II_large"/>
</dbReference>
<accession>X6N0Q0</accession>
<proteinExistence type="predicted"/>
<dbReference type="Gene3D" id="3.40.640.10">
    <property type="entry name" value="Type I PLP-dependent aspartate aminotransferase-like (Major domain)"/>
    <property type="match status" value="1"/>
</dbReference>
<organism evidence="4 5">
    <name type="scientific">Reticulomyxa filosa</name>
    <dbReference type="NCBI Taxonomy" id="46433"/>
    <lineage>
        <taxon>Eukaryota</taxon>
        <taxon>Sar</taxon>
        <taxon>Rhizaria</taxon>
        <taxon>Retaria</taxon>
        <taxon>Foraminifera</taxon>
        <taxon>Monothalamids</taxon>
        <taxon>Reticulomyxidae</taxon>
        <taxon>Reticulomyxa</taxon>
    </lineage>
</organism>
<protein>
    <submittedName>
        <fullName evidence="4">Serine palmitoyltransferase</fullName>
    </submittedName>
</protein>
<dbReference type="GO" id="GO:0030170">
    <property type="term" value="F:pyridoxal phosphate binding"/>
    <property type="evidence" value="ECO:0007669"/>
    <property type="project" value="InterPro"/>
</dbReference>
<dbReference type="GO" id="GO:0017059">
    <property type="term" value="C:serine palmitoyltransferase complex"/>
    <property type="evidence" value="ECO:0007669"/>
    <property type="project" value="TreeGrafter"/>
</dbReference>
<evidence type="ECO:0000256" key="2">
    <source>
        <dbReference type="ARBA" id="ARBA00022679"/>
    </source>
</evidence>
<dbReference type="SUPFAM" id="SSF53383">
    <property type="entry name" value="PLP-dependent transferases"/>
    <property type="match status" value="1"/>
</dbReference>
<evidence type="ECO:0000259" key="3">
    <source>
        <dbReference type="Pfam" id="PF00155"/>
    </source>
</evidence>
<feature type="domain" description="Aminotransferase class I/classII large" evidence="3">
    <location>
        <begin position="10"/>
        <end position="180"/>
    </location>
</feature>
<gene>
    <name evidence="4" type="ORF">RFI_17911</name>
</gene>
<dbReference type="EMBL" id="ASPP01013787">
    <property type="protein sequence ID" value="ETO19319.1"/>
    <property type="molecule type" value="Genomic_DNA"/>
</dbReference>
<comment type="caution">
    <text evidence="4">The sequence shown here is derived from an EMBL/GenBank/DDBJ whole genome shotgun (WGS) entry which is preliminary data.</text>
</comment>
<evidence type="ECO:0000256" key="1">
    <source>
        <dbReference type="ARBA" id="ARBA00001933"/>
    </source>
</evidence>
<dbReference type="Proteomes" id="UP000023152">
    <property type="component" value="Unassembled WGS sequence"/>
</dbReference>
<evidence type="ECO:0000313" key="5">
    <source>
        <dbReference type="Proteomes" id="UP000023152"/>
    </source>
</evidence>
<dbReference type="InterPro" id="IPR015421">
    <property type="entry name" value="PyrdxlP-dep_Trfase_major"/>
</dbReference>
<dbReference type="Gene3D" id="3.90.1150.10">
    <property type="entry name" value="Aspartate Aminotransferase, domain 1"/>
    <property type="match status" value="1"/>
</dbReference>
<dbReference type="InterPro" id="IPR015424">
    <property type="entry name" value="PyrdxlP-dep_Trfase"/>
</dbReference>
<dbReference type="OrthoDB" id="65434at2759"/>
<keyword evidence="5" id="KW-1185">Reference proteome</keyword>
<dbReference type="GO" id="GO:0004758">
    <property type="term" value="F:serine C-palmitoyltransferase activity"/>
    <property type="evidence" value="ECO:0007669"/>
    <property type="project" value="TreeGrafter"/>
</dbReference>
<keyword evidence="2 4" id="KW-0808">Transferase</keyword>
<dbReference type="InterPro" id="IPR050087">
    <property type="entry name" value="AON_synthase_class-II"/>
</dbReference>
<dbReference type="PANTHER" id="PTHR13693:SF3">
    <property type="entry name" value="LD36009P"/>
    <property type="match status" value="1"/>
</dbReference>
<evidence type="ECO:0000313" key="4">
    <source>
        <dbReference type="EMBL" id="ETO19319.1"/>
    </source>
</evidence>
<sequence length="190" mass="21436">MWLLNGKKYDCLNLASYNYLGFAEKNSETQDFVLKKLDEYGVSTTSCPLYAGQTELHDELEKCVADFLGVEAAMVFGMGWATNTTAIPALVGKGCLVISDSMNHNSIIVGARNSGSVIRTFAHNDVKELEKIVRRSIIEGQPRTHRPWKKILIIVEGVYSMEGEICRLAEIVQIKKKYKVNFFLFFLLFL</sequence>
<dbReference type="Pfam" id="PF00155">
    <property type="entry name" value="Aminotran_1_2"/>
    <property type="match status" value="1"/>
</dbReference>
<dbReference type="InterPro" id="IPR015422">
    <property type="entry name" value="PyrdxlP-dep_Trfase_small"/>
</dbReference>
<comment type="cofactor">
    <cofactor evidence="1">
        <name>pyridoxal 5'-phosphate</name>
        <dbReference type="ChEBI" id="CHEBI:597326"/>
    </cofactor>
</comment>
<dbReference type="GO" id="GO:0046512">
    <property type="term" value="P:sphingosine biosynthetic process"/>
    <property type="evidence" value="ECO:0007669"/>
    <property type="project" value="TreeGrafter"/>
</dbReference>
<dbReference type="GO" id="GO:0016020">
    <property type="term" value="C:membrane"/>
    <property type="evidence" value="ECO:0007669"/>
    <property type="project" value="GOC"/>
</dbReference>
<dbReference type="PANTHER" id="PTHR13693">
    <property type="entry name" value="CLASS II AMINOTRANSFERASE/8-AMINO-7-OXONONANOATE SYNTHASE"/>
    <property type="match status" value="1"/>
</dbReference>